<evidence type="ECO:0000313" key="2">
    <source>
        <dbReference type="Proteomes" id="UP000637061"/>
    </source>
</evidence>
<dbReference type="Gene3D" id="2.60.120.330">
    <property type="entry name" value="B-lactam Antibiotic, Isopenicillin N Synthase, Chain"/>
    <property type="match status" value="1"/>
</dbReference>
<evidence type="ECO:0000313" key="1">
    <source>
        <dbReference type="EMBL" id="MBI6882502.1"/>
    </source>
</evidence>
<organism evidence="1 2">
    <name type="scientific">Pseudomonas putida</name>
    <name type="common">Arthrobacter siderocapsulatus</name>
    <dbReference type="NCBI Taxonomy" id="303"/>
    <lineage>
        <taxon>Bacteria</taxon>
        <taxon>Pseudomonadati</taxon>
        <taxon>Pseudomonadota</taxon>
        <taxon>Gammaproteobacteria</taxon>
        <taxon>Pseudomonadales</taxon>
        <taxon>Pseudomonadaceae</taxon>
        <taxon>Pseudomonas</taxon>
    </lineage>
</organism>
<dbReference type="EMBL" id="JAEHTE010000001">
    <property type="protein sequence ID" value="MBI6882502.1"/>
    <property type="molecule type" value="Genomic_DNA"/>
</dbReference>
<dbReference type="Proteomes" id="UP000637061">
    <property type="component" value="Unassembled WGS sequence"/>
</dbReference>
<gene>
    <name evidence="1" type="ORF">JEU22_01140</name>
</gene>
<dbReference type="InterPro" id="IPR027443">
    <property type="entry name" value="IPNS-like_sf"/>
</dbReference>
<comment type="caution">
    <text evidence="1">The sequence shown here is derived from an EMBL/GenBank/DDBJ whole genome shotgun (WGS) entry which is preliminary data.</text>
</comment>
<dbReference type="RefSeq" id="WP_198746119.1">
    <property type="nucleotide sequence ID" value="NZ_JAEHTE010000001.1"/>
</dbReference>
<sequence>MSLIQCYGKVSLPRSYRRFMRLHVADFRSRREKYLEADTFTQDRMYDPAEKASISNTTEVKLYDLGETHGRPAICRQLVGSLAGIQGGHQFHTVLTCAAVETHSDHFPEERPLVLIIPYQASQHHYLQVEDHEMQILPGHVYAFDQRKEHSLLYKSKRGLIMNSMPCSMLNVSFSVEEGDHRWL</sequence>
<accession>A0A8I1JG66</accession>
<reference evidence="1" key="1">
    <citation type="submission" date="2020-12" db="EMBL/GenBank/DDBJ databases">
        <title>Enhanced detection system for hospital associated transmission using whole genome sequencing surveillance.</title>
        <authorList>
            <person name="Harrison L.H."/>
            <person name="Van Tyne D."/>
            <person name="Marsh J.W."/>
            <person name="Griffith M.P."/>
            <person name="Snyder D.J."/>
            <person name="Cooper V.S."/>
            <person name="Mustapha M."/>
        </authorList>
    </citation>
    <scope>NUCLEOTIDE SEQUENCE</scope>
    <source>
        <strain evidence="1">PSB00042</strain>
    </source>
</reference>
<dbReference type="AlphaFoldDB" id="A0A8I1JG66"/>
<proteinExistence type="predicted"/>
<protein>
    <submittedName>
        <fullName evidence="1">Uncharacterized protein</fullName>
    </submittedName>
</protein>
<name>A0A8I1JG66_PSEPU</name>